<comment type="subcellular location">
    <subcellularLocation>
        <location evidence="1">Membrane</location>
        <topology evidence="1">Multi-pass membrane protein</topology>
    </subcellularLocation>
</comment>
<dbReference type="InterPro" id="IPR003280">
    <property type="entry name" value="2pore_dom_K_chnl"/>
</dbReference>
<dbReference type="GO" id="GO:0022841">
    <property type="term" value="F:potassium ion leak channel activity"/>
    <property type="evidence" value="ECO:0007669"/>
    <property type="project" value="TreeGrafter"/>
</dbReference>
<feature type="transmembrane region" description="Helical" evidence="8">
    <location>
        <begin position="17"/>
        <end position="37"/>
    </location>
</feature>
<keyword evidence="10" id="KW-1185">Reference proteome</keyword>
<evidence type="ECO:0000256" key="5">
    <source>
        <dbReference type="ARBA" id="ARBA00023065"/>
    </source>
</evidence>
<dbReference type="GO" id="GO:0015271">
    <property type="term" value="F:outward rectifier potassium channel activity"/>
    <property type="evidence" value="ECO:0007669"/>
    <property type="project" value="TreeGrafter"/>
</dbReference>
<feature type="transmembrane region" description="Helical" evidence="8">
    <location>
        <begin position="73"/>
        <end position="94"/>
    </location>
</feature>
<evidence type="ECO:0000256" key="7">
    <source>
        <dbReference type="ARBA" id="ARBA00023303"/>
    </source>
</evidence>
<reference evidence="11" key="1">
    <citation type="submission" date="2017-02" db="UniProtKB">
        <authorList>
            <consortium name="WormBaseParasite"/>
        </authorList>
    </citation>
    <scope>IDENTIFICATION</scope>
</reference>
<dbReference type="Proteomes" id="UP000036681">
    <property type="component" value="Unplaced"/>
</dbReference>
<evidence type="ECO:0000256" key="6">
    <source>
        <dbReference type="ARBA" id="ARBA00023136"/>
    </source>
</evidence>
<proteinExistence type="predicted"/>
<accession>A0A0M3IK48</accession>
<dbReference type="PANTHER" id="PTHR11003:SF240">
    <property type="entry name" value="POTASSIUM CHANNEL DOMAIN-CONTAINING PROTEIN"/>
    <property type="match status" value="1"/>
</dbReference>
<evidence type="ECO:0000256" key="2">
    <source>
        <dbReference type="ARBA" id="ARBA00022448"/>
    </source>
</evidence>
<evidence type="ECO:0000313" key="10">
    <source>
        <dbReference type="Proteomes" id="UP000036681"/>
    </source>
</evidence>
<feature type="transmembrane region" description="Helical" evidence="8">
    <location>
        <begin position="49"/>
        <end position="67"/>
    </location>
</feature>
<evidence type="ECO:0000313" key="11">
    <source>
        <dbReference type="WBParaSite" id="ALUE_0001909001-mRNA-1"/>
    </source>
</evidence>
<evidence type="ECO:0000256" key="8">
    <source>
        <dbReference type="SAM" id="Phobius"/>
    </source>
</evidence>
<organism evidence="10 11">
    <name type="scientific">Ascaris lumbricoides</name>
    <name type="common">Giant roundworm</name>
    <dbReference type="NCBI Taxonomy" id="6252"/>
    <lineage>
        <taxon>Eukaryota</taxon>
        <taxon>Metazoa</taxon>
        <taxon>Ecdysozoa</taxon>
        <taxon>Nematoda</taxon>
        <taxon>Chromadorea</taxon>
        <taxon>Rhabditida</taxon>
        <taxon>Spirurina</taxon>
        <taxon>Ascaridomorpha</taxon>
        <taxon>Ascaridoidea</taxon>
        <taxon>Ascarididae</taxon>
        <taxon>Ascaris</taxon>
    </lineage>
</organism>
<evidence type="ECO:0000259" key="9">
    <source>
        <dbReference type="Pfam" id="PF07885"/>
    </source>
</evidence>
<dbReference type="AlphaFoldDB" id="A0A0M3IK48"/>
<name>A0A0M3IK48_ASCLU</name>
<keyword evidence="2" id="KW-0813">Transport</keyword>
<protein>
    <submittedName>
        <fullName evidence="11">Ion_trans_2 domain-containing protein</fullName>
    </submittedName>
</protein>
<evidence type="ECO:0000256" key="3">
    <source>
        <dbReference type="ARBA" id="ARBA00022692"/>
    </source>
</evidence>
<dbReference type="GO" id="GO:0030322">
    <property type="term" value="P:stabilization of membrane potential"/>
    <property type="evidence" value="ECO:0007669"/>
    <property type="project" value="TreeGrafter"/>
</dbReference>
<dbReference type="PANTHER" id="PTHR11003">
    <property type="entry name" value="POTASSIUM CHANNEL, SUBFAMILY K"/>
    <property type="match status" value="1"/>
</dbReference>
<keyword evidence="3 8" id="KW-0812">Transmembrane</keyword>
<dbReference type="Gene3D" id="1.10.287.70">
    <property type="match status" value="1"/>
</dbReference>
<keyword evidence="5" id="KW-0406">Ion transport</keyword>
<keyword evidence="7" id="KW-0407">Ion channel</keyword>
<dbReference type="InterPro" id="IPR013099">
    <property type="entry name" value="K_chnl_dom"/>
</dbReference>
<evidence type="ECO:0000256" key="1">
    <source>
        <dbReference type="ARBA" id="ARBA00004141"/>
    </source>
</evidence>
<dbReference type="Pfam" id="PF07885">
    <property type="entry name" value="Ion_trans_2"/>
    <property type="match status" value="1"/>
</dbReference>
<feature type="domain" description="Potassium channel" evidence="9">
    <location>
        <begin position="25"/>
        <end position="98"/>
    </location>
</feature>
<dbReference type="GO" id="GO:0005886">
    <property type="term" value="C:plasma membrane"/>
    <property type="evidence" value="ECO:0007669"/>
    <property type="project" value="TreeGrafter"/>
</dbReference>
<keyword evidence="6 8" id="KW-0472">Membrane</keyword>
<dbReference type="WBParaSite" id="ALUE_0001909001-mRNA-1">
    <property type="protein sequence ID" value="ALUE_0001909001-mRNA-1"/>
    <property type="gene ID" value="ALUE_0001909001"/>
</dbReference>
<dbReference type="SUPFAM" id="SSF81324">
    <property type="entry name" value="Voltage-gated potassium channels"/>
    <property type="match status" value="1"/>
</dbReference>
<evidence type="ECO:0000256" key="4">
    <source>
        <dbReference type="ARBA" id="ARBA00022989"/>
    </source>
</evidence>
<keyword evidence="4 8" id="KW-1133">Transmembrane helix</keyword>
<sequence>MARIECEERTNLYVFDIPIPVAVTMVVIWLWICATVFCNLDKHWTLLEAFYFFFISLSTIGLGDLVPSSPHTLISMFGFIVFGLSLVSMVINLIQMKMLKTYDLGSDSERTPLLATRKISEKPAVATLGVIQSLMSNCCVHWVFSEKLTNMNSPDDVTLLVGNSEELLMKDLGETNSEGDELSGSLVNETAALITVIE</sequence>